<evidence type="ECO:0000256" key="1">
    <source>
        <dbReference type="SAM" id="MobiDB-lite"/>
    </source>
</evidence>
<comment type="caution">
    <text evidence="2">The sequence shown here is derived from an EMBL/GenBank/DDBJ whole genome shotgun (WGS) entry which is preliminary data.</text>
</comment>
<dbReference type="Proteomes" id="UP000272729">
    <property type="component" value="Unassembled WGS sequence"/>
</dbReference>
<protein>
    <submittedName>
        <fullName evidence="2">Uncharacterized protein</fullName>
    </submittedName>
</protein>
<feature type="region of interest" description="Disordered" evidence="1">
    <location>
        <begin position="16"/>
        <end position="59"/>
    </location>
</feature>
<keyword evidence="3" id="KW-1185">Reference proteome</keyword>
<reference evidence="2 3" key="1">
    <citation type="submission" date="2018-10" db="EMBL/GenBank/DDBJ databases">
        <title>Sequencing the genomes of 1000 actinobacteria strains.</title>
        <authorList>
            <person name="Klenk H.-P."/>
        </authorList>
    </citation>
    <scope>NUCLEOTIDE SEQUENCE [LARGE SCALE GENOMIC DNA]</scope>
    <source>
        <strain evidence="2 3">DSM 43911</strain>
    </source>
</reference>
<gene>
    <name evidence="2" type="ORF">DFJ66_0269</name>
</gene>
<sequence>MDRICQTQGCGAVIPPQKGSARPRKFCEACRPPRNRPNPRVIKLPTTPAPEPDTTASVPPLVATYRERLEVAGRLDSPEGAHVLLLASLLTGGAHTASGAAALSRELRAAMEVALEGAPREPDKLDELAARRAAKAAGAS</sequence>
<name>A0A495WZ16_9PSEU</name>
<evidence type="ECO:0000313" key="2">
    <source>
        <dbReference type="EMBL" id="RKT67101.1"/>
    </source>
</evidence>
<evidence type="ECO:0000313" key="3">
    <source>
        <dbReference type="Proteomes" id="UP000272729"/>
    </source>
</evidence>
<proteinExistence type="predicted"/>
<dbReference type="EMBL" id="RBXR01000001">
    <property type="protein sequence ID" value="RKT67101.1"/>
    <property type="molecule type" value="Genomic_DNA"/>
</dbReference>
<dbReference type="AlphaFoldDB" id="A0A495WZ16"/>
<organism evidence="2 3">
    <name type="scientific">Saccharothrix variisporea</name>
    <dbReference type="NCBI Taxonomy" id="543527"/>
    <lineage>
        <taxon>Bacteria</taxon>
        <taxon>Bacillati</taxon>
        <taxon>Actinomycetota</taxon>
        <taxon>Actinomycetes</taxon>
        <taxon>Pseudonocardiales</taxon>
        <taxon>Pseudonocardiaceae</taxon>
        <taxon>Saccharothrix</taxon>
    </lineage>
</organism>
<accession>A0A495WZ16</accession>